<evidence type="ECO:0000313" key="2">
    <source>
        <dbReference type="EMBL" id="KAL3811117.1"/>
    </source>
</evidence>
<dbReference type="InterPro" id="IPR016024">
    <property type="entry name" value="ARM-type_fold"/>
</dbReference>
<dbReference type="AlphaFoldDB" id="A0ABD3RFK1"/>
<sequence length="899" mass="97984">MADLGGILSRATNERRDAHRRASSIFDSLLVGIAECARTAVMDPGGVGMVGGGGGGGGDVVLDERVWRAESVLAVGYVKCMTELLPMIDVDEDVVDGRSISSVRDLMRVLAELFVATGRYEQSPTERATRLDKLHRAALVCSIMSVRTMPRMFSSHVPCFLNAIVESFVNLDPTALHAMPIKRLMDMTGFVRVSLTCRAYDGTRPEGGGGGGGKNAILSALIGREREKGSNDADDVCRRRDDDDPGIIAARNAVANLLAEGVIDRLCEALVGKFLRLYPEEIEEWENDPEGRYETDLAEKALLETTSPRHCGGALLLALLDRETDRVARAILDLTRRVVHNRPSEDDAGGMLDREACYRALELCRVAMVGGGMRRLDFSDWFRSELGPMIRADLAEDAPVATRAMQARAVQVVQAYSTSLKPEEFGIAFEAVARLIAARDLVTALCAARCINHLALIHVRGTVESEELSHVREHSVLALGNAFALANRSESEECLRVDLMCVSSLIEANGLYLEPLLQAIAEQLPSLWERARDSIPIHSCLLSVLTHLIMKMGHATVENYHVQKVLFPLLDYTTDISVPNRADNLLEDGLQLWLVTLVSSRLATMGPALSNMLPRLEFILRSGLEPHLSLKVLQFNAILLGPEVIATLSPILRELLVKLTSCINFDRDSDDAMEGDENLKGTDRGVTTLRNAIASFEFSEAIMQLFPELGVSICASAICQAVAAINGKKAMSAPLLKSIFACLSRMLWTSPNCFDEIFPSDPNQDEKMSFVIKQFIAVVSSVSLVVMLSAQAQKIAFIDQKRASLALCSAVCRSQRVARLAGRDILDFTRKLVEVESMSKGLDLEALVDAACGSTRKVVGDGPLGDLVARTSEILKSDPLLTVSLEEALKSAERAVVNV</sequence>
<dbReference type="Proteomes" id="UP001530377">
    <property type="component" value="Unassembled WGS sequence"/>
</dbReference>
<organism evidence="2 3">
    <name type="scientific">Cyclostephanos tholiformis</name>
    <dbReference type="NCBI Taxonomy" id="382380"/>
    <lineage>
        <taxon>Eukaryota</taxon>
        <taxon>Sar</taxon>
        <taxon>Stramenopiles</taxon>
        <taxon>Ochrophyta</taxon>
        <taxon>Bacillariophyta</taxon>
        <taxon>Coscinodiscophyceae</taxon>
        <taxon>Thalassiosirophycidae</taxon>
        <taxon>Stephanodiscales</taxon>
        <taxon>Stephanodiscaceae</taxon>
        <taxon>Cyclostephanos</taxon>
    </lineage>
</organism>
<gene>
    <name evidence="2" type="ORF">ACHAXA_003935</name>
</gene>
<dbReference type="InterPro" id="IPR011989">
    <property type="entry name" value="ARM-like"/>
</dbReference>
<accession>A0ABD3RFK1</accession>
<dbReference type="PANTHER" id="PTHR10997:SF7">
    <property type="entry name" value="IMPORTIN-11"/>
    <property type="match status" value="1"/>
</dbReference>
<protein>
    <recommendedName>
        <fullName evidence="1">Importin-7/11-like TPR repeats domain-containing protein</fullName>
    </recommendedName>
</protein>
<proteinExistence type="predicted"/>
<dbReference type="SUPFAM" id="SSF48371">
    <property type="entry name" value="ARM repeat"/>
    <property type="match status" value="1"/>
</dbReference>
<evidence type="ECO:0000313" key="3">
    <source>
        <dbReference type="Proteomes" id="UP001530377"/>
    </source>
</evidence>
<dbReference type="InterPro" id="IPR058669">
    <property type="entry name" value="TPR_IPO7/11-like"/>
</dbReference>
<evidence type="ECO:0000259" key="1">
    <source>
        <dbReference type="Pfam" id="PF25758"/>
    </source>
</evidence>
<keyword evidence="3" id="KW-1185">Reference proteome</keyword>
<name>A0ABD3RFK1_9STRA</name>
<comment type="caution">
    <text evidence="2">The sequence shown here is derived from an EMBL/GenBank/DDBJ whole genome shotgun (WGS) entry which is preliminary data.</text>
</comment>
<dbReference type="Pfam" id="PF25758">
    <property type="entry name" value="TPR_IPO11"/>
    <property type="match status" value="1"/>
</dbReference>
<feature type="domain" description="Importin-7/11-like TPR repeats" evidence="1">
    <location>
        <begin position="541"/>
        <end position="775"/>
    </location>
</feature>
<dbReference type="Gene3D" id="1.25.10.10">
    <property type="entry name" value="Leucine-rich Repeat Variant"/>
    <property type="match status" value="1"/>
</dbReference>
<reference evidence="2 3" key="1">
    <citation type="submission" date="2024-10" db="EMBL/GenBank/DDBJ databases">
        <title>Updated reference genomes for cyclostephanoid diatoms.</title>
        <authorList>
            <person name="Roberts W.R."/>
            <person name="Alverson A.J."/>
        </authorList>
    </citation>
    <scope>NUCLEOTIDE SEQUENCE [LARGE SCALE GENOMIC DNA]</scope>
    <source>
        <strain evidence="2 3">AJA228-03</strain>
    </source>
</reference>
<dbReference type="EMBL" id="JALLPB020000280">
    <property type="protein sequence ID" value="KAL3811117.1"/>
    <property type="molecule type" value="Genomic_DNA"/>
</dbReference>
<dbReference type="PANTHER" id="PTHR10997">
    <property type="entry name" value="IMPORTIN-7, 8, 11"/>
    <property type="match status" value="1"/>
</dbReference>